<evidence type="ECO:0000313" key="2">
    <source>
        <dbReference type="EMBL" id="CAI8596511.1"/>
    </source>
</evidence>
<reference evidence="2 3" key="1">
    <citation type="submission" date="2023-01" db="EMBL/GenBank/DDBJ databases">
        <authorList>
            <person name="Kreplak J."/>
        </authorList>
    </citation>
    <scope>NUCLEOTIDE SEQUENCE [LARGE SCALE GENOMIC DNA]</scope>
</reference>
<feature type="compositionally biased region" description="Acidic residues" evidence="1">
    <location>
        <begin position="92"/>
        <end position="101"/>
    </location>
</feature>
<evidence type="ECO:0000313" key="3">
    <source>
        <dbReference type="Proteomes" id="UP001157006"/>
    </source>
</evidence>
<feature type="region of interest" description="Disordered" evidence="1">
    <location>
        <begin position="82"/>
        <end position="101"/>
    </location>
</feature>
<accession>A0AAV0ZFB8</accession>
<sequence>MLVQKSRVKWLKEGDSNSGFFHKVMKERRSHNHIGLIVTEGGLLDSVSEIKEEVQNHFSNKFIDWEKDRLPLEGIDFKSTSMEDSLSLESPFQEEEIKEAI</sequence>
<keyword evidence="3" id="KW-1185">Reference proteome</keyword>
<name>A0AAV0ZFB8_VICFA</name>
<proteinExistence type="predicted"/>
<dbReference type="Proteomes" id="UP001157006">
    <property type="component" value="Chromosome 2"/>
</dbReference>
<evidence type="ECO:0000256" key="1">
    <source>
        <dbReference type="SAM" id="MobiDB-lite"/>
    </source>
</evidence>
<protein>
    <submittedName>
        <fullName evidence="2">Uncharacterized protein</fullName>
    </submittedName>
</protein>
<dbReference type="EMBL" id="OX451737">
    <property type="protein sequence ID" value="CAI8596511.1"/>
    <property type="molecule type" value="Genomic_DNA"/>
</dbReference>
<dbReference type="AlphaFoldDB" id="A0AAV0ZFB8"/>
<gene>
    <name evidence="2" type="ORF">VFH_II038920</name>
</gene>
<organism evidence="2 3">
    <name type="scientific">Vicia faba</name>
    <name type="common">Broad bean</name>
    <name type="synonym">Faba vulgaris</name>
    <dbReference type="NCBI Taxonomy" id="3906"/>
    <lineage>
        <taxon>Eukaryota</taxon>
        <taxon>Viridiplantae</taxon>
        <taxon>Streptophyta</taxon>
        <taxon>Embryophyta</taxon>
        <taxon>Tracheophyta</taxon>
        <taxon>Spermatophyta</taxon>
        <taxon>Magnoliopsida</taxon>
        <taxon>eudicotyledons</taxon>
        <taxon>Gunneridae</taxon>
        <taxon>Pentapetalae</taxon>
        <taxon>rosids</taxon>
        <taxon>fabids</taxon>
        <taxon>Fabales</taxon>
        <taxon>Fabaceae</taxon>
        <taxon>Papilionoideae</taxon>
        <taxon>50 kb inversion clade</taxon>
        <taxon>NPAAA clade</taxon>
        <taxon>Hologalegina</taxon>
        <taxon>IRL clade</taxon>
        <taxon>Fabeae</taxon>
        <taxon>Vicia</taxon>
    </lineage>
</organism>